<dbReference type="PROSITE" id="PS01188">
    <property type="entry name" value="ELO"/>
    <property type="match status" value="1"/>
</dbReference>
<dbReference type="GO" id="GO:0005789">
    <property type="term" value="C:endoplasmic reticulum membrane"/>
    <property type="evidence" value="ECO:0007669"/>
    <property type="project" value="TreeGrafter"/>
</dbReference>
<comment type="catalytic activity">
    <reaction evidence="10">
        <text>a very-long-chain acyl-CoA + malonyl-CoA + H(+) = a very-long-chain 3-oxoacyl-CoA + CO2 + CoA</text>
        <dbReference type="Rhea" id="RHEA:32727"/>
        <dbReference type="ChEBI" id="CHEBI:15378"/>
        <dbReference type="ChEBI" id="CHEBI:16526"/>
        <dbReference type="ChEBI" id="CHEBI:57287"/>
        <dbReference type="ChEBI" id="CHEBI:57384"/>
        <dbReference type="ChEBI" id="CHEBI:90725"/>
        <dbReference type="ChEBI" id="CHEBI:90736"/>
        <dbReference type="EC" id="2.3.1.199"/>
    </reaction>
</comment>
<reference evidence="11 12" key="1">
    <citation type="submission" date="2024-04" db="EMBL/GenBank/DDBJ databases">
        <authorList>
            <consortium name="Genoscope - CEA"/>
            <person name="William W."/>
        </authorList>
    </citation>
    <scope>NUCLEOTIDE SEQUENCE [LARGE SCALE GENOMIC DNA]</scope>
</reference>
<keyword evidence="5 10" id="KW-0276">Fatty acid metabolism</keyword>
<evidence type="ECO:0000256" key="9">
    <source>
        <dbReference type="ARBA" id="ARBA00023160"/>
    </source>
</evidence>
<evidence type="ECO:0000256" key="3">
    <source>
        <dbReference type="ARBA" id="ARBA00022679"/>
    </source>
</evidence>
<evidence type="ECO:0000256" key="4">
    <source>
        <dbReference type="ARBA" id="ARBA00022692"/>
    </source>
</evidence>
<comment type="similarity">
    <text evidence="10">Belongs to the ELO family.</text>
</comment>
<evidence type="ECO:0000313" key="11">
    <source>
        <dbReference type="EMBL" id="CAL1537579.1"/>
    </source>
</evidence>
<dbReference type="PANTHER" id="PTHR11157:SF69">
    <property type="entry name" value="ELONGATION OF VERY LONG CHAIN FATTY ACIDS PROTEIN 7"/>
    <property type="match status" value="1"/>
</dbReference>
<evidence type="ECO:0000256" key="8">
    <source>
        <dbReference type="ARBA" id="ARBA00023136"/>
    </source>
</evidence>
<organism evidence="11 12">
    <name type="scientific">Lymnaea stagnalis</name>
    <name type="common">Great pond snail</name>
    <name type="synonym">Helix stagnalis</name>
    <dbReference type="NCBI Taxonomy" id="6523"/>
    <lineage>
        <taxon>Eukaryota</taxon>
        <taxon>Metazoa</taxon>
        <taxon>Spiralia</taxon>
        <taxon>Lophotrochozoa</taxon>
        <taxon>Mollusca</taxon>
        <taxon>Gastropoda</taxon>
        <taxon>Heterobranchia</taxon>
        <taxon>Euthyneura</taxon>
        <taxon>Panpulmonata</taxon>
        <taxon>Hygrophila</taxon>
        <taxon>Lymnaeoidea</taxon>
        <taxon>Lymnaeidae</taxon>
        <taxon>Lymnaea</taxon>
    </lineage>
</organism>
<dbReference type="GO" id="GO:0030148">
    <property type="term" value="P:sphingolipid biosynthetic process"/>
    <property type="evidence" value="ECO:0007669"/>
    <property type="project" value="TreeGrafter"/>
</dbReference>
<dbReference type="Pfam" id="PF01151">
    <property type="entry name" value="ELO"/>
    <property type="match status" value="1"/>
</dbReference>
<evidence type="ECO:0000256" key="6">
    <source>
        <dbReference type="ARBA" id="ARBA00022989"/>
    </source>
</evidence>
<dbReference type="GO" id="GO:0034626">
    <property type="term" value="P:fatty acid elongation, polyunsaturated fatty acid"/>
    <property type="evidence" value="ECO:0007669"/>
    <property type="project" value="TreeGrafter"/>
</dbReference>
<dbReference type="EMBL" id="CAXITT010000267">
    <property type="protein sequence ID" value="CAL1537579.1"/>
    <property type="molecule type" value="Genomic_DNA"/>
</dbReference>
<sequence>MEAIIAAVNEKYNLTNKEVFEGDPRVADWPFMNNLASFLTIIILYLLVVKHGPAFMENRPAFSLTPLLVVYNFALVILSAYIVIEMLSCAIIQGYSLLCQPVNYEPTEIGIREASVSWWYFMSKIIELLDTVFFILRKKGNQITFLHVYHHSTMAIICWYVAKYVPGGEKFYNGGFNSLIHVFMYTYYGLAAMGPEMQKYLWWKRYLTEFQLIQFVLVNLRSIGTFFNGPCEYPMWMNVVALFYSSSLLILFLNFYLKSYKASGQNGVKGCRSHESITTIKGQVISSNGQQPSTNKAFIKKE</sequence>
<evidence type="ECO:0000256" key="10">
    <source>
        <dbReference type="RuleBase" id="RU361115"/>
    </source>
</evidence>
<evidence type="ECO:0000256" key="7">
    <source>
        <dbReference type="ARBA" id="ARBA00023098"/>
    </source>
</evidence>
<dbReference type="GO" id="GO:0019367">
    <property type="term" value="P:fatty acid elongation, saturated fatty acid"/>
    <property type="evidence" value="ECO:0007669"/>
    <property type="project" value="TreeGrafter"/>
</dbReference>
<feature type="transmembrane region" description="Helical" evidence="10">
    <location>
        <begin position="233"/>
        <end position="257"/>
    </location>
</feature>
<dbReference type="GO" id="GO:0042761">
    <property type="term" value="P:very long-chain fatty acid biosynthetic process"/>
    <property type="evidence" value="ECO:0007669"/>
    <property type="project" value="TreeGrafter"/>
</dbReference>
<dbReference type="InterPro" id="IPR030457">
    <property type="entry name" value="ELO_CS"/>
</dbReference>
<evidence type="ECO:0000313" key="12">
    <source>
        <dbReference type="Proteomes" id="UP001497497"/>
    </source>
</evidence>
<gene>
    <name evidence="11" type="ORF">GSLYS_00011482001</name>
</gene>
<dbReference type="PANTHER" id="PTHR11157">
    <property type="entry name" value="FATTY ACID ACYL TRANSFERASE-RELATED"/>
    <property type="match status" value="1"/>
</dbReference>
<name>A0AAV2HV66_LYMST</name>
<feature type="transmembrane region" description="Helical" evidence="10">
    <location>
        <begin position="143"/>
        <end position="162"/>
    </location>
</feature>
<keyword evidence="8 10" id="KW-0472">Membrane</keyword>
<evidence type="ECO:0000256" key="5">
    <source>
        <dbReference type="ARBA" id="ARBA00022832"/>
    </source>
</evidence>
<dbReference type="InterPro" id="IPR002076">
    <property type="entry name" value="ELO_fam"/>
</dbReference>
<dbReference type="GO" id="GO:0009922">
    <property type="term" value="F:fatty acid elongase activity"/>
    <property type="evidence" value="ECO:0007669"/>
    <property type="project" value="UniProtKB-EC"/>
</dbReference>
<dbReference type="AlphaFoldDB" id="A0AAV2HV66"/>
<evidence type="ECO:0000256" key="2">
    <source>
        <dbReference type="ARBA" id="ARBA00022516"/>
    </source>
</evidence>
<comment type="caution">
    <text evidence="11">The sequence shown here is derived from an EMBL/GenBank/DDBJ whole genome shotgun (WGS) entry which is preliminary data.</text>
</comment>
<proteinExistence type="inferred from homology"/>
<protein>
    <recommendedName>
        <fullName evidence="10">Elongation of very long chain fatty acids protein</fullName>
        <ecNumber evidence="10">2.3.1.199</ecNumber>
    </recommendedName>
    <alternativeName>
        <fullName evidence="10">Very-long-chain 3-oxoacyl-CoA synthase</fullName>
    </alternativeName>
</protein>
<keyword evidence="2 10" id="KW-0444">Lipid biosynthesis</keyword>
<accession>A0AAV2HV66</accession>
<dbReference type="EC" id="2.3.1.199" evidence="10"/>
<evidence type="ECO:0000256" key="1">
    <source>
        <dbReference type="ARBA" id="ARBA00004141"/>
    </source>
</evidence>
<keyword evidence="12" id="KW-1185">Reference proteome</keyword>
<keyword evidence="3 10" id="KW-0808">Transferase</keyword>
<dbReference type="GO" id="GO:0034625">
    <property type="term" value="P:fatty acid elongation, monounsaturated fatty acid"/>
    <property type="evidence" value="ECO:0007669"/>
    <property type="project" value="TreeGrafter"/>
</dbReference>
<feature type="transmembrane region" description="Helical" evidence="10">
    <location>
        <begin position="174"/>
        <end position="194"/>
    </location>
</feature>
<dbReference type="Proteomes" id="UP001497497">
    <property type="component" value="Unassembled WGS sequence"/>
</dbReference>
<feature type="transmembrane region" description="Helical" evidence="10">
    <location>
        <begin position="31"/>
        <end position="48"/>
    </location>
</feature>
<feature type="transmembrane region" description="Helical" evidence="10">
    <location>
        <begin position="69"/>
        <end position="98"/>
    </location>
</feature>
<keyword evidence="6 10" id="KW-1133">Transmembrane helix</keyword>
<keyword evidence="9 10" id="KW-0275">Fatty acid biosynthesis</keyword>
<comment type="subcellular location">
    <subcellularLocation>
        <location evidence="1">Membrane</location>
        <topology evidence="1">Multi-pass membrane protein</topology>
    </subcellularLocation>
</comment>
<keyword evidence="4 10" id="KW-0812">Transmembrane</keyword>
<keyword evidence="7 10" id="KW-0443">Lipid metabolism</keyword>